<evidence type="ECO:0000313" key="7">
    <source>
        <dbReference type="Proteomes" id="UP000533900"/>
    </source>
</evidence>
<evidence type="ECO:0000256" key="3">
    <source>
        <dbReference type="ARBA" id="ARBA00023125"/>
    </source>
</evidence>
<dbReference type="Gene3D" id="1.10.260.40">
    <property type="entry name" value="lambda repressor-like DNA-binding domains"/>
    <property type="match status" value="1"/>
</dbReference>
<evidence type="ECO:0000259" key="5">
    <source>
        <dbReference type="PROSITE" id="PS50932"/>
    </source>
</evidence>
<dbReference type="EMBL" id="JACLCP010000001">
    <property type="protein sequence ID" value="MBC2844140.1"/>
    <property type="molecule type" value="Genomic_DNA"/>
</dbReference>
<dbReference type="SMART" id="SM00354">
    <property type="entry name" value="HTH_LACI"/>
    <property type="match status" value="1"/>
</dbReference>
<dbReference type="GO" id="GO:0003700">
    <property type="term" value="F:DNA-binding transcription factor activity"/>
    <property type="evidence" value="ECO:0007669"/>
    <property type="project" value="TreeGrafter"/>
</dbReference>
<dbReference type="AlphaFoldDB" id="A0A842IMG2"/>
<dbReference type="InterPro" id="IPR000843">
    <property type="entry name" value="HTH_LacI"/>
</dbReference>
<dbReference type="PANTHER" id="PTHR30146">
    <property type="entry name" value="LACI-RELATED TRANSCRIPTIONAL REPRESSOR"/>
    <property type="match status" value="1"/>
</dbReference>
<keyword evidence="4" id="KW-0804">Transcription</keyword>
<dbReference type="CDD" id="cd01392">
    <property type="entry name" value="HTH_LacI"/>
    <property type="match status" value="1"/>
</dbReference>
<keyword evidence="3 6" id="KW-0238">DNA-binding</keyword>
<dbReference type="Proteomes" id="UP000533900">
    <property type="component" value="Unassembled WGS sequence"/>
</dbReference>
<keyword evidence="7" id="KW-1185">Reference proteome</keyword>
<name>A0A842IMG2_9FLAO</name>
<dbReference type="SUPFAM" id="SSF47413">
    <property type="entry name" value="lambda repressor-like DNA-binding domains"/>
    <property type="match status" value="1"/>
</dbReference>
<dbReference type="Gene3D" id="3.40.50.2300">
    <property type="match status" value="1"/>
</dbReference>
<evidence type="ECO:0000313" key="6">
    <source>
        <dbReference type="EMBL" id="MBC2844140.1"/>
    </source>
</evidence>
<dbReference type="PROSITE" id="PS50932">
    <property type="entry name" value="HTH_LACI_2"/>
    <property type="match status" value="1"/>
</dbReference>
<evidence type="ECO:0000256" key="1">
    <source>
        <dbReference type="ARBA" id="ARBA00022491"/>
    </source>
</evidence>
<evidence type="ECO:0000256" key="2">
    <source>
        <dbReference type="ARBA" id="ARBA00023015"/>
    </source>
</evidence>
<dbReference type="RefSeq" id="WP_185787829.1">
    <property type="nucleotide sequence ID" value="NZ_CANMIT010000001.1"/>
</dbReference>
<dbReference type="GO" id="GO:0000976">
    <property type="term" value="F:transcription cis-regulatory region binding"/>
    <property type="evidence" value="ECO:0007669"/>
    <property type="project" value="TreeGrafter"/>
</dbReference>
<dbReference type="PANTHER" id="PTHR30146:SF95">
    <property type="entry name" value="RIBOSE OPERON REPRESSOR"/>
    <property type="match status" value="1"/>
</dbReference>
<feature type="domain" description="HTH lacI-type" evidence="5">
    <location>
        <begin position="6"/>
        <end position="60"/>
    </location>
</feature>
<reference evidence="6" key="1">
    <citation type="submission" date="2020-08" db="EMBL/GenBank/DDBJ databases">
        <title>Winogradskyella ouciana sp. nov., isolated from the hadal seawater of the Mariana Trench.</title>
        <authorList>
            <person name="He X."/>
        </authorList>
    </citation>
    <scope>NUCLEOTIDE SEQUENCE [LARGE SCALE GENOMIC DNA]</scope>
    <source>
        <strain evidence="6">KCTC 52348</strain>
    </source>
</reference>
<dbReference type="InterPro" id="IPR010982">
    <property type="entry name" value="Lambda_DNA-bd_dom_sf"/>
</dbReference>
<sequence length="170" mass="19293">MKSAAVTIKELSCLSGYSISTVSKAMNNKKDISLETRKAIRNIAKQHNYIPNNYAVSLRSKTSKSIAIIVPKVTERCFNQALDSLQKKAEIENYRILFYQSFGNKSREKNYINSLNDGSVHGIIVISKEPRTKNYSNYSMPVQALNIEEYHSIEEISKRAEQSLTRLLAL</sequence>
<protein>
    <submittedName>
        <fullName evidence="6">LacI family DNA-binding transcriptional regulator</fullName>
    </submittedName>
</protein>
<proteinExistence type="predicted"/>
<gene>
    <name evidence="6" type="ORF">H7F21_03475</name>
</gene>
<comment type="caution">
    <text evidence="6">The sequence shown here is derived from an EMBL/GenBank/DDBJ whole genome shotgun (WGS) entry which is preliminary data.</text>
</comment>
<keyword evidence="2" id="KW-0805">Transcription regulation</keyword>
<accession>A0A842IMG2</accession>
<dbReference type="Pfam" id="PF00356">
    <property type="entry name" value="LacI"/>
    <property type="match status" value="1"/>
</dbReference>
<dbReference type="InterPro" id="IPR028082">
    <property type="entry name" value="Peripla_BP_I"/>
</dbReference>
<evidence type="ECO:0000256" key="4">
    <source>
        <dbReference type="ARBA" id="ARBA00023163"/>
    </source>
</evidence>
<keyword evidence="1" id="KW-0678">Repressor</keyword>
<organism evidence="6 7">
    <name type="scientific">Winogradskyella flava</name>
    <dbReference type="NCBI Taxonomy" id="1884876"/>
    <lineage>
        <taxon>Bacteria</taxon>
        <taxon>Pseudomonadati</taxon>
        <taxon>Bacteroidota</taxon>
        <taxon>Flavobacteriia</taxon>
        <taxon>Flavobacteriales</taxon>
        <taxon>Flavobacteriaceae</taxon>
        <taxon>Winogradskyella</taxon>
    </lineage>
</organism>
<dbReference type="SUPFAM" id="SSF53822">
    <property type="entry name" value="Periplasmic binding protein-like I"/>
    <property type="match status" value="1"/>
</dbReference>